<name>K2K4D8_9GAMM</name>
<comment type="caution">
    <text evidence="3">The sequence shown here is derived from an EMBL/GenBank/DDBJ whole genome shotgun (WGS) entry which is preliminary data.</text>
</comment>
<dbReference type="InterPro" id="IPR050272">
    <property type="entry name" value="Isochorismatase-like_hydrls"/>
</dbReference>
<dbReference type="RefSeq" id="WP_008482061.1">
    <property type="nucleotide sequence ID" value="NZ_AMRI01000001.1"/>
</dbReference>
<dbReference type="CDD" id="cd01014">
    <property type="entry name" value="nicotinamidase_related"/>
    <property type="match status" value="1"/>
</dbReference>
<feature type="domain" description="Isochorismatase-like" evidence="2">
    <location>
        <begin position="3"/>
        <end position="147"/>
    </location>
</feature>
<dbReference type="Proteomes" id="UP000006755">
    <property type="component" value="Unassembled WGS sequence"/>
</dbReference>
<dbReference type="Pfam" id="PF00857">
    <property type="entry name" value="Isochorismatase"/>
    <property type="match status" value="1"/>
</dbReference>
<gene>
    <name evidence="3" type="ORF">B3C1_00050</name>
</gene>
<reference evidence="3 4" key="1">
    <citation type="journal article" date="2012" name="J. Bacteriol.">
        <title>Genome Sequence of Gallaecimonas xiamenensis Type Strain 3-C-1.</title>
        <authorList>
            <person name="Lai Q."/>
            <person name="Wang L."/>
            <person name="Wang W."/>
            <person name="Shao Z."/>
        </authorList>
    </citation>
    <scope>NUCLEOTIDE SEQUENCE [LARGE SCALE GENOMIC DNA]</scope>
    <source>
        <strain evidence="3 4">3-C-1</strain>
    </source>
</reference>
<dbReference type="STRING" id="745411.B3C1_00050"/>
<keyword evidence="1 3" id="KW-0378">Hydrolase</keyword>
<dbReference type="GO" id="GO:0016787">
    <property type="term" value="F:hydrolase activity"/>
    <property type="evidence" value="ECO:0007669"/>
    <property type="project" value="UniProtKB-KW"/>
</dbReference>
<evidence type="ECO:0000313" key="4">
    <source>
        <dbReference type="Proteomes" id="UP000006755"/>
    </source>
</evidence>
<dbReference type="AlphaFoldDB" id="K2K4D8"/>
<organism evidence="3 4">
    <name type="scientific">Gallaecimonas xiamenensis 3-C-1</name>
    <dbReference type="NCBI Taxonomy" id="745411"/>
    <lineage>
        <taxon>Bacteria</taxon>
        <taxon>Pseudomonadati</taxon>
        <taxon>Pseudomonadota</taxon>
        <taxon>Gammaproteobacteria</taxon>
        <taxon>Enterobacterales</taxon>
        <taxon>Gallaecimonadaceae</taxon>
        <taxon>Gallaecimonas</taxon>
    </lineage>
</organism>
<dbReference type="PANTHER" id="PTHR43540:SF14">
    <property type="entry name" value="ISOCHORISMATASE"/>
    <property type="match status" value="1"/>
</dbReference>
<dbReference type="InterPro" id="IPR036380">
    <property type="entry name" value="Isochorismatase-like_sf"/>
</dbReference>
<dbReference type="InterPro" id="IPR000868">
    <property type="entry name" value="Isochorismatase-like_dom"/>
</dbReference>
<sequence>MKAALLVVDVQNGVFGPSNPPHLSEEVIVNINQLLDYAISSEIKIVFIQHQIPGVLEPENDSWQLFSGLTVTDSSSKIRKASPDAFYGTDLKEVLDASGIEHVIICGYSTDFCIDRTAFSAASKGYKVTLIEDAHTTHNKPHLDATAIIAHHNFTLSKHPNIALVATVSLTSG</sequence>
<keyword evidence="4" id="KW-1185">Reference proteome</keyword>
<evidence type="ECO:0000259" key="2">
    <source>
        <dbReference type="Pfam" id="PF00857"/>
    </source>
</evidence>
<dbReference type="SUPFAM" id="SSF52499">
    <property type="entry name" value="Isochorismatase-like hydrolases"/>
    <property type="match status" value="1"/>
</dbReference>
<dbReference type="EMBL" id="AMRI01000001">
    <property type="protein sequence ID" value="EKE77804.1"/>
    <property type="molecule type" value="Genomic_DNA"/>
</dbReference>
<dbReference type="Gene3D" id="3.40.50.850">
    <property type="entry name" value="Isochorismatase-like"/>
    <property type="match status" value="1"/>
</dbReference>
<evidence type="ECO:0000313" key="3">
    <source>
        <dbReference type="EMBL" id="EKE77804.1"/>
    </source>
</evidence>
<dbReference type="eggNOG" id="COG1335">
    <property type="taxonomic scope" value="Bacteria"/>
</dbReference>
<dbReference type="PANTHER" id="PTHR43540">
    <property type="entry name" value="PEROXYUREIDOACRYLATE/UREIDOACRYLATE AMIDOHYDROLASE-RELATED"/>
    <property type="match status" value="1"/>
</dbReference>
<dbReference type="OrthoDB" id="1157330at2"/>
<protein>
    <submittedName>
        <fullName evidence="3">Isochorismatase hydrolase</fullName>
    </submittedName>
</protein>
<evidence type="ECO:0000256" key="1">
    <source>
        <dbReference type="ARBA" id="ARBA00022801"/>
    </source>
</evidence>
<proteinExistence type="predicted"/>
<accession>K2K4D8</accession>